<reference evidence="2" key="1">
    <citation type="journal article" date="2019" name="Int. J. Syst. Evol. Microbiol.">
        <title>The Global Catalogue of Microorganisms (GCM) 10K type strain sequencing project: providing services to taxonomists for standard genome sequencing and annotation.</title>
        <authorList>
            <consortium name="The Broad Institute Genomics Platform"/>
            <consortium name="The Broad Institute Genome Sequencing Center for Infectious Disease"/>
            <person name="Wu L."/>
            <person name="Ma J."/>
        </authorList>
    </citation>
    <scope>NUCLEOTIDE SEQUENCE [LARGE SCALE GENOMIC DNA]</scope>
    <source>
        <strain evidence="2">CGMCC 4.7367</strain>
    </source>
</reference>
<evidence type="ECO:0000313" key="1">
    <source>
        <dbReference type="EMBL" id="GHH62990.1"/>
    </source>
</evidence>
<dbReference type="EMBL" id="BNAR01000030">
    <property type="protein sequence ID" value="GHH62990.1"/>
    <property type="molecule type" value="Genomic_DNA"/>
</dbReference>
<organism evidence="1 2">
    <name type="scientific">Lentzea cavernae</name>
    <dbReference type="NCBI Taxonomy" id="2020703"/>
    <lineage>
        <taxon>Bacteria</taxon>
        <taxon>Bacillati</taxon>
        <taxon>Actinomycetota</taxon>
        <taxon>Actinomycetes</taxon>
        <taxon>Pseudonocardiales</taxon>
        <taxon>Pseudonocardiaceae</taxon>
        <taxon>Lentzea</taxon>
    </lineage>
</organism>
<proteinExistence type="predicted"/>
<accession>A0ABQ3MWN0</accession>
<gene>
    <name evidence="1" type="ORF">GCM10017774_91570</name>
</gene>
<comment type="caution">
    <text evidence="1">The sequence shown here is derived from an EMBL/GenBank/DDBJ whole genome shotgun (WGS) entry which is preliminary data.</text>
</comment>
<dbReference type="Proteomes" id="UP000605568">
    <property type="component" value="Unassembled WGS sequence"/>
</dbReference>
<evidence type="ECO:0000313" key="2">
    <source>
        <dbReference type="Proteomes" id="UP000605568"/>
    </source>
</evidence>
<dbReference type="RefSeq" id="WP_191305712.1">
    <property type="nucleotide sequence ID" value="NZ_BNAR01000030.1"/>
</dbReference>
<protein>
    <recommendedName>
        <fullName evidence="3">SUKH-4 immunity protein</fullName>
    </recommendedName>
</protein>
<evidence type="ECO:0008006" key="3">
    <source>
        <dbReference type="Google" id="ProtNLM"/>
    </source>
</evidence>
<name>A0ABQ3MWN0_9PSEU</name>
<keyword evidence="2" id="KW-1185">Reference proteome</keyword>
<sequence length="276" mass="29252">MGIDQLSDAGWPTGGNRPLLVMLFSPEELAERFGLAFVDDADDLGPLKLAVVQGSFGIAGLIRYADSPFAGTTVFVEDAADLELSHRTVVSEFGLTSSDIGWAVRSAGLLDVVRDSARLRELLAIIEFDVARTEVEGPVSIESGLALEPVAGDFTGGRFYLCGDAGGERQVLYASSEGQAGLIASNLREALQLIVGLPAWRDCLTFANGGSLEAMADAARRRQSGQVSPAAREAAELLSLDLPAQDVLLSRLHAAASRSAPEFVFRDDTGEHEGLF</sequence>